<keyword evidence="2" id="KW-1185">Reference proteome</keyword>
<name>A0ABS5LYQ9_9BURK</name>
<comment type="caution">
    <text evidence="1">The sequence shown here is derived from an EMBL/GenBank/DDBJ whole genome shotgun (WGS) entry which is preliminary data.</text>
</comment>
<evidence type="ECO:0008006" key="3">
    <source>
        <dbReference type="Google" id="ProtNLM"/>
    </source>
</evidence>
<proteinExistence type="predicted"/>
<sequence>MHIFIDESGLFSVSSKSQAWSTVGGVVIPDGSLEKVGESLAKLKAEYGLGIDEEFKRNRPDCASEPYQEFLKSLDKAGCTLHAVSTVSDSASGVEDLEKHRDSTIAAIRNYSSSKERDLELYAEEVVALVRSLSRQEFNQCILQVQMICEMLPKIISHYAGILPEELGRFKWVIDKKNINKENKYEKCFKDIYIGMIMVGSANQNSAIITGRNYEAFNRAFSPKVNTGELLRSFSKETGIDRSHLKNSIVPVSFSKLLENEFSLEDSKRSIGLQVADLLISSVNRCLKQNYTNNKKMAKALGRLMINSPRVDGWSLTVRACGNPRSIKNAPANLIKLMDASSKHLYSKKLKENYSKALSLI</sequence>
<dbReference type="Proteomes" id="UP001647436">
    <property type="component" value="Unassembled WGS sequence"/>
</dbReference>
<organism evidence="1 2">
    <name type="scientific">Comamonas brasiliensis</name>
    <dbReference type="NCBI Taxonomy" id="1812482"/>
    <lineage>
        <taxon>Bacteria</taxon>
        <taxon>Pseudomonadati</taxon>
        <taxon>Pseudomonadota</taxon>
        <taxon>Betaproteobacteria</taxon>
        <taxon>Burkholderiales</taxon>
        <taxon>Comamonadaceae</taxon>
        <taxon>Comamonas</taxon>
    </lineage>
</organism>
<evidence type="ECO:0000313" key="2">
    <source>
        <dbReference type="Proteomes" id="UP001647436"/>
    </source>
</evidence>
<gene>
    <name evidence="1" type="ORF">DJFAAGMI_04173</name>
</gene>
<dbReference type="Pfam" id="PF12686">
    <property type="entry name" value="DUF3800"/>
    <property type="match status" value="1"/>
</dbReference>
<accession>A0ABS5LYQ9</accession>
<dbReference type="RefSeq" id="WP_211458862.1">
    <property type="nucleotide sequence ID" value="NZ_JAANES010000006.1"/>
</dbReference>
<reference evidence="1 2" key="1">
    <citation type="submission" date="2020-03" db="EMBL/GenBank/DDBJ databases">
        <title>The role of nitrogen metabolism on polyethylene biodegradation.</title>
        <authorList>
            <person name="Peixoto J."/>
            <person name="Vizzotto C.S."/>
            <person name="Ramos A."/>
            <person name="Alves G."/>
            <person name="Steindorff A."/>
            <person name="Kruger R."/>
        </authorList>
    </citation>
    <scope>NUCLEOTIDE SEQUENCE [LARGE SCALE GENOMIC DNA]</scope>
    <source>
        <strain evidence="1 2">PE63</strain>
    </source>
</reference>
<dbReference type="EMBL" id="JAANES010000006">
    <property type="protein sequence ID" value="MBS3021401.1"/>
    <property type="molecule type" value="Genomic_DNA"/>
</dbReference>
<evidence type="ECO:0000313" key="1">
    <source>
        <dbReference type="EMBL" id="MBS3021401.1"/>
    </source>
</evidence>
<protein>
    <recommendedName>
        <fullName evidence="3">DUF3800 domain-containing protein</fullName>
    </recommendedName>
</protein>
<dbReference type="InterPro" id="IPR024524">
    <property type="entry name" value="DUF3800"/>
</dbReference>